<reference evidence="4" key="2">
    <citation type="submission" date="2025-09" db="UniProtKB">
        <authorList>
            <consortium name="Ensembl"/>
        </authorList>
    </citation>
    <scope>IDENTIFICATION</scope>
</reference>
<dbReference type="Gene3D" id="2.70.150.10">
    <property type="entry name" value="Calcium-transporting ATPase, cytoplasmic transduction domain A"/>
    <property type="match status" value="1"/>
</dbReference>
<keyword evidence="2" id="KW-0812">Transmembrane</keyword>
<evidence type="ECO:0000256" key="1">
    <source>
        <dbReference type="ARBA" id="ARBA00022842"/>
    </source>
</evidence>
<dbReference type="Gene3D" id="1.20.1110.10">
    <property type="entry name" value="Calcium-transporting ATPase, transmembrane domain"/>
    <property type="match status" value="1"/>
</dbReference>
<proteinExistence type="predicted"/>
<accession>A0A8C8DWE1</accession>
<keyword evidence="2" id="KW-0472">Membrane</keyword>
<keyword evidence="1" id="KW-0460">Magnesium</keyword>
<evidence type="ECO:0000259" key="3">
    <source>
        <dbReference type="SMART" id="SM00831"/>
    </source>
</evidence>
<sequence length="170" mass="19508">MVPVLTSRRASELPVNEVVCTLQADLQGGLTQEEVCRRRAYHGWNEFDISEDEPLWRKYMSQFKDPLILLLLASAVISVLMRQFDDAISITVAIIIVVTVAFVQEYRSEKSLEELGKLVPPECHCRIQVLQCVRPAGSLENWRLQLIERIRISEYHQHKDGHVCCCMRAA</sequence>
<keyword evidence="5" id="KW-1185">Reference proteome</keyword>
<dbReference type="InterPro" id="IPR004014">
    <property type="entry name" value="ATPase_P-typ_cation-transptr_N"/>
</dbReference>
<dbReference type="InterPro" id="IPR023298">
    <property type="entry name" value="ATPase_P-typ_TM_dom_sf"/>
</dbReference>
<name>A0A8C8DWE1_9TELE</name>
<dbReference type="SMART" id="SM00831">
    <property type="entry name" value="Cation_ATPase_N"/>
    <property type="match status" value="1"/>
</dbReference>
<evidence type="ECO:0000313" key="4">
    <source>
        <dbReference type="Ensembl" id="ENSOSIP00000034556.1"/>
    </source>
</evidence>
<dbReference type="PANTHER" id="PTHR42861">
    <property type="entry name" value="CALCIUM-TRANSPORTING ATPASE"/>
    <property type="match status" value="1"/>
</dbReference>
<dbReference type="Pfam" id="PF00690">
    <property type="entry name" value="Cation_ATPase_N"/>
    <property type="match status" value="1"/>
</dbReference>
<evidence type="ECO:0000313" key="5">
    <source>
        <dbReference type="Proteomes" id="UP000694383"/>
    </source>
</evidence>
<keyword evidence="2" id="KW-1133">Transmembrane helix</keyword>
<dbReference type="Proteomes" id="UP000694383">
    <property type="component" value="Unplaced"/>
</dbReference>
<feature type="transmembrane region" description="Helical" evidence="2">
    <location>
        <begin position="87"/>
        <end position="103"/>
    </location>
</feature>
<dbReference type="Ensembl" id="ENSOSIT00000036410.1">
    <property type="protein sequence ID" value="ENSOSIP00000034556.1"/>
    <property type="gene ID" value="ENSOSIG00000017340.1"/>
</dbReference>
<reference evidence="4" key="1">
    <citation type="submission" date="2025-08" db="UniProtKB">
        <authorList>
            <consortium name="Ensembl"/>
        </authorList>
    </citation>
    <scope>IDENTIFICATION</scope>
</reference>
<protein>
    <recommendedName>
        <fullName evidence="3">Cation-transporting P-type ATPase N-terminal domain-containing protein</fullName>
    </recommendedName>
</protein>
<dbReference type="AlphaFoldDB" id="A0A8C8DWE1"/>
<dbReference type="SUPFAM" id="SSF81665">
    <property type="entry name" value="Calcium ATPase, transmembrane domain M"/>
    <property type="match status" value="1"/>
</dbReference>
<evidence type="ECO:0000256" key="2">
    <source>
        <dbReference type="SAM" id="Phobius"/>
    </source>
</evidence>
<feature type="transmembrane region" description="Helical" evidence="2">
    <location>
        <begin position="63"/>
        <end position="81"/>
    </location>
</feature>
<dbReference type="GeneTree" id="ENSGT00940000156421"/>
<organism evidence="4 5">
    <name type="scientific">Oryzias sinensis</name>
    <name type="common">Chinese medaka</name>
    <dbReference type="NCBI Taxonomy" id="183150"/>
    <lineage>
        <taxon>Eukaryota</taxon>
        <taxon>Metazoa</taxon>
        <taxon>Chordata</taxon>
        <taxon>Craniata</taxon>
        <taxon>Vertebrata</taxon>
        <taxon>Euteleostomi</taxon>
        <taxon>Actinopterygii</taxon>
        <taxon>Neopterygii</taxon>
        <taxon>Teleostei</taxon>
        <taxon>Neoteleostei</taxon>
        <taxon>Acanthomorphata</taxon>
        <taxon>Ovalentaria</taxon>
        <taxon>Atherinomorphae</taxon>
        <taxon>Beloniformes</taxon>
        <taxon>Adrianichthyidae</taxon>
        <taxon>Oryziinae</taxon>
        <taxon>Oryzias</taxon>
    </lineage>
</organism>
<feature type="domain" description="Cation-transporting P-type ATPase N-terminal" evidence="3">
    <location>
        <begin position="9"/>
        <end position="83"/>
    </location>
</feature>